<feature type="region of interest" description="Disordered" evidence="1">
    <location>
        <begin position="72"/>
        <end position="92"/>
    </location>
</feature>
<evidence type="ECO:0000313" key="3">
    <source>
        <dbReference type="Proteomes" id="UP000594262"/>
    </source>
</evidence>
<dbReference type="RefSeq" id="XP_066918738.1">
    <property type="nucleotide sequence ID" value="XM_067062637.1"/>
</dbReference>
<dbReference type="Proteomes" id="UP000594262">
    <property type="component" value="Unplaced"/>
</dbReference>
<dbReference type="OrthoDB" id="5971237at2759"/>
<accession>A0A7M5XG50</accession>
<feature type="compositionally biased region" description="Low complexity" evidence="1">
    <location>
        <begin position="298"/>
        <end position="312"/>
    </location>
</feature>
<feature type="compositionally biased region" description="Polar residues" evidence="1">
    <location>
        <begin position="243"/>
        <end position="297"/>
    </location>
</feature>
<reference evidence="2" key="1">
    <citation type="submission" date="2021-01" db="UniProtKB">
        <authorList>
            <consortium name="EnsemblMetazoa"/>
        </authorList>
    </citation>
    <scope>IDENTIFICATION</scope>
</reference>
<protein>
    <submittedName>
        <fullName evidence="2">Uncharacterized protein</fullName>
    </submittedName>
</protein>
<feature type="compositionally biased region" description="Low complexity" evidence="1">
    <location>
        <begin position="228"/>
        <end position="242"/>
    </location>
</feature>
<feature type="compositionally biased region" description="Low complexity" evidence="1">
    <location>
        <begin position="184"/>
        <end position="206"/>
    </location>
</feature>
<evidence type="ECO:0000313" key="2">
    <source>
        <dbReference type="EnsemblMetazoa" id="CLYHEMP022789.1"/>
    </source>
</evidence>
<proteinExistence type="predicted"/>
<organism evidence="2 3">
    <name type="scientific">Clytia hemisphaerica</name>
    <dbReference type="NCBI Taxonomy" id="252671"/>
    <lineage>
        <taxon>Eukaryota</taxon>
        <taxon>Metazoa</taxon>
        <taxon>Cnidaria</taxon>
        <taxon>Hydrozoa</taxon>
        <taxon>Hydroidolina</taxon>
        <taxon>Leptothecata</taxon>
        <taxon>Obeliida</taxon>
        <taxon>Clytiidae</taxon>
        <taxon>Clytia</taxon>
    </lineage>
</organism>
<feature type="region of interest" description="Disordered" evidence="1">
    <location>
        <begin position="116"/>
        <end position="367"/>
    </location>
</feature>
<name>A0A7M5XG50_9CNID</name>
<dbReference type="GeneID" id="136806067"/>
<feature type="compositionally biased region" description="Polar residues" evidence="1">
    <location>
        <begin position="147"/>
        <end position="174"/>
    </location>
</feature>
<dbReference type="EnsemblMetazoa" id="CLYHEMT022789.1">
    <property type="protein sequence ID" value="CLYHEMP022789.1"/>
    <property type="gene ID" value="CLYHEMG022789"/>
</dbReference>
<sequence>MACCITFYSTTLTAVFMLLQLQFIDQAPLDKGIGANSELLRNGNNKQSIAISTASNNNERVKNVAFLDGGTSTTAESTSFPSESASDSDKKANKSNKVFVVARVYPHHYLEKYGKTKTSGSLRLGDKETDNSGSSDGPSIFDILNEIGNSGQGTSENTDNEISGTEPPTQTTAGETEPVPPSETSPYYTDTTETTPSFVETTPHTTETMEELNPTTIEVAETTPNSQETTPTSFETTPITTEAAQSTSQETTPNFQETKPTSFETKPITTEAAQSTSQETTPNFQETKPTSFETTPITSQTLRSTSRQSSETPTHTWSKTESTIGTKQPTISKCECPREHKDKDSKKSKHEQESNWDQFKPDFTSSTDDQKHYQLAEYISKHIFKHYPEYRIPLLAKYLSKNTEQRAYDGMVMEFQQPNNFNILVTDSYSQFNNAGRDGRNRGGYQSVEQYPSLYQCTKAIRYCSINPKYCQYQEGDYNSNIILVVPHAGSVKPETIKERSPGCLVNGQCVYLHNCGIPDSVRCPVFTQPDRNSKTLAFNVATHIKSLTGTRPHIVVMDLHRSLVDVDGSRDEGAFDDVTRSAWYDFHNFISLAKLKIQGNGLLIDLHEHKHRHGLIELSYGVEKTELSQKTNAMSESSIRSLVNRHQDASDKDLLIGPKSLGGILEKRHIETIPSPNNPEMTESGYTDRQMITKLYGSMYGGTVDAIRVSVPRKYQMGQDAKMFSQVLSESINDFVQENYADEKP</sequence>
<keyword evidence="3" id="KW-1185">Reference proteome</keyword>
<evidence type="ECO:0000256" key="1">
    <source>
        <dbReference type="SAM" id="MobiDB-lite"/>
    </source>
</evidence>
<feature type="compositionally biased region" description="Basic and acidic residues" evidence="1">
    <location>
        <begin position="335"/>
        <end position="353"/>
    </location>
</feature>
<feature type="compositionally biased region" description="Polar residues" evidence="1">
    <location>
        <begin position="72"/>
        <end position="83"/>
    </location>
</feature>
<dbReference type="AlphaFoldDB" id="A0A7M5XG50"/>
<feature type="compositionally biased region" description="Polar residues" evidence="1">
    <location>
        <begin position="313"/>
        <end position="331"/>
    </location>
</feature>